<dbReference type="PANTHER" id="PTHR42928:SF5">
    <property type="entry name" value="BLR1237 PROTEIN"/>
    <property type="match status" value="1"/>
</dbReference>
<sequence length="322" mass="32943">MPITKRGLLSVALTAPFVAQAQEAWPQRPVVLVVPFAPGGPVDNVARPVAEGLRRQLGQTVVVENRAGGGGLVGTRVVAAARPDGYTMLIGSPGPLVIAPAAGAADAPDPLRALAPVALIADSPQILAVTSDLPARNLAEFVALAKARPGALNMGSAGIGTTPHLASELLGQLADIRTEHVPYRGTGAALPDLIGGKIEALFGDISALLPLVETGRVRALAITAGQRSPLAPAIPTTAELGFPALVVRNFQALLAPAGTPPAVLTRMAAALREALGDAQVRAALDRIGALPATSGPDHLAAYLAEERATWEPVIRRIGLRLD</sequence>
<comment type="caution">
    <text evidence="3">The sequence shown here is derived from an EMBL/GenBank/DDBJ whole genome shotgun (WGS) entry which is preliminary data.</text>
</comment>
<keyword evidence="4" id="KW-1185">Reference proteome</keyword>
<proteinExistence type="inferred from homology"/>
<protein>
    <submittedName>
        <fullName evidence="3">Tripartite tricarboxylate transporter substrate binding protein</fullName>
    </submittedName>
</protein>
<dbReference type="EMBL" id="JAERQM010000003">
    <property type="protein sequence ID" value="MBU8544595.1"/>
    <property type="molecule type" value="Genomic_DNA"/>
</dbReference>
<feature type="signal peptide" evidence="2">
    <location>
        <begin position="1"/>
        <end position="21"/>
    </location>
</feature>
<dbReference type="InterPro" id="IPR005064">
    <property type="entry name" value="BUG"/>
</dbReference>
<comment type="similarity">
    <text evidence="1">Belongs to the UPF0065 (bug) family.</text>
</comment>
<evidence type="ECO:0000256" key="2">
    <source>
        <dbReference type="SAM" id="SignalP"/>
    </source>
</evidence>
<evidence type="ECO:0000313" key="4">
    <source>
        <dbReference type="Proteomes" id="UP000689967"/>
    </source>
</evidence>
<dbReference type="PIRSF" id="PIRSF017082">
    <property type="entry name" value="YflP"/>
    <property type="match status" value="1"/>
</dbReference>
<feature type="chain" id="PRO_5046700572" evidence="2">
    <location>
        <begin position="22"/>
        <end position="322"/>
    </location>
</feature>
<dbReference type="CDD" id="cd07012">
    <property type="entry name" value="PBP2_Bug_TTT"/>
    <property type="match status" value="1"/>
</dbReference>
<evidence type="ECO:0000256" key="1">
    <source>
        <dbReference type="ARBA" id="ARBA00006987"/>
    </source>
</evidence>
<gene>
    <name evidence="3" type="ORF">JJQ90_12815</name>
</gene>
<dbReference type="Pfam" id="PF03401">
    <property type="entry name" value="TctC"/>
    <property type="match status" value="1"/>
</dbReference>
<name>A0ABS6H7C0_9PROT</name>
<accession>A0ABS6H7C0</accession>
<dbReference type="PANTHER" id="PTHR42928">
    <property type="entry name" value="TRICARBOXYLATE-BINDING PROTEIN"/>
    <property type="match status" value="1"/>
</dbReference>
<organism evidence="3 4">
    <name type="scientific">Falsiroseomonas oleicola</name>
    <dbReference type="NCBI Taxonomy" id="2801474"/>
    <lineage>
        <taxon>Bacteria</taxon>
        <taxon>Pseudomonadati</taxon>
        <taxon>Pseudomonadota</taxon>
        <taxon>Alphaproteobacteria</taxon>
        <taxon>Acetobacterales</taxon>
        <taxon>Roseomonadaceae</taxon>
        <taxon>Falsiroseomonas</taxon>
    </lineage>
</organism>
<reference evidence="3 4" key="1">
    <citation type="submission" date="2021-01" db="EMBL/GenBank/DDBJ databases">
        <title>Roseomonas sp. nov, a bacterium isolated from an oil production mixture in Yumen Oilfield.</title>
        <authorList>
            <person name="Wu D."/>
        </authorList>
    </citation>
    <scope>NUCLEOTIDE SEQUENCE [LARGE SCALE GENOMIC DNA]</scope>
    <source>
        <strain evidence="3 4">ROY-5-3</strain>
    </source>
</reference>
<evidence type="ECO:0000313" key="3">
    <source>
        <dbReference type="EMBL" id="MBU8544595.1"/>
    </source>
</evidence>
<keyword evidence="2" id="KW-0732">Signal</keyword>
<dbReference type="RefSeq" id="WP_216875935.1">
    <property type="nucleotide sequence ID" value="NZ_JAERQM010000003.1"/>
</dbReference>
<dbReference type="Proteomes" id="UP000689967">
    <property type="component" value="Unassembled WGS sequence"/>
</dbReference>